<evidence type="ECO:0000313" key="1">
    <source>
        <dbReference type="EMBL" id="MEQ7846190.1"/>
    </source>
</evidence>
<sequence length="120" mass="13095">MQSHVAFESWLERDHLMLLDFAPEVVAVAAQPFTAVLPTSSGPRKHTPDFFVRTGDGTGVVIDVRPDSRAAKDADVFEATAAVCAHVGWGYQRLGDITPPFAANVRWLSGYRQVKSRGVV</sequence>
<dbReference type="EMBL" id="JBEGDP010000002">
    <property type="protein sequence ID" value="MEQ7846190.1"/>
    <property type="molecule type" value="Genomic_DNA"/>
</dbReference>
<dbReference type="RefSeq" id="WP_349803849.1">
    <property type="nucleotide sequence ID" value="NZ_JBEGDP010000002.1"/>
</dbReference>
<dbReference type="Proteomes" id="UP001482520">
    <property type="component" value="Unassembled WGS sequence"/>
</dbReference>
<comment type="caution">
    <text evidence="1">The sequence shown here is derived from an EMBL/GenBank/DDBJ whole genome shotgun (WGS) entry which is preliminary data.</text>
</comment>
<proteinExistence type="predicted"/>
<name>A0ABV1NUK5_9ACTN</name>
<accession>A0ABV1NUK5</accession>
<evidence type="ECO:0000313" key="2">
    <source>
        <dbReference type="Proteomes" id="UP001482520"/>
    </source>
</evidence>
<dbReference type="InterPro" id="IPR048000">
    <property type="entry name" value="TnsA-like"/>
</dbReference>
<protein>
    <submittedName>
        <fullName evidence="1">TnsA-like heteromeric transposase endonuclease subunit</fullName>
    </submittedName>
</protein>
<dbReference type="NCBIfam" id="NF033179">
    <property type="entry name" value="TnsA_like_Actin"/>
    <property type="match status" value="1"/>
</dbReference>
<keyword evidence="2" id="KW-1185">Reference proteome</keyword>
<organism evidence="1 2">
    <name type="scientific">Nocardioides kribbensis</name>
    <dbReference type="NCBI Taxonomy" id="305517"/>
    <lineage>
        <taxon>Bacteria</taxon>
        <taxon>Bacillati</taxon>
        <taxon>Actinomycetota</taxon>
        <taxon>Actinomycetes</taxon>
        <taxon>Propionibacteriales</taxon>
        <taxon>Nocardioidaceae</taxon>
        <taxon>Nocardioides</taxon>
    </lineage>
</organism>
<gene>
    <name evidence="1" type="ORF">V6R90_02795</name>
</gene>
<reference evidence="1 2" key="1">
    <citation type="submission" date="2024-02" db="EMBL/GenBank/DDBJ databases">
        <title>Full genome sequence of Nocardioides kribbensis.</title>
        <authorList>
            <person name="Poletto B.L."/>
            <person name="Silva G."/>
            <person name="Galante D."/>
            <person name="Campos K.R."/>
            <person name="Santos M.B.N."/>
            <person name="Sacchi C.T."/>
        </authorList>
    </citation>
    <scope>NUCLEOTIDE SEQUENCE [LARGE SCALE GENOMIC DNA]</scope>
    <source>
        <strain evidence="1 2">O4R</strain>
    </source>
</reference>